<name>A0A834SK23_9FABA</name>
<keyword evidence="2" id="KW-1185">Reference proteome</keyword>
<organism evidence="1 2">
    <name type="scientific">Senna tora</name>
    <dbReference type="NCBI Taxonomy" id="362788"/>
    <lineage>
        <taxon>Eukaryota</taxon>
        <taxon>Viridiplantae</taxon>
        <taxon>Streptophyta</taxon>
        <taxon>Embryophyta</taxon>
        <taxon>Tracheophyta</taxon>
        <taxon>Spermatophyta</taxon>
        <taxon>Magnoliopsida</taxon>
        <taxon>eudicotyledons</taxon>
        <taxon>Gunneridae</taxon>
        <taxon>Pentapetalae</taxon>
        <taxon>rosids</taxon>
        <taxon>fabids</taxon>
        <taxon>Fabales</taxon>
        <taxon>Fabaceae</taxon>
        <taxon>Caesalpinioideae</taxon>
        <taxon>Cassia clade</taxon>
        <taxon>Senna</taxon>
    </lineage>
</organism>
<dbReference type="AlphaFoldDB" id="A0A834SK23"/>
<gene>
    <name evidence="1" type="ORF">G2W53_043947</name>
</gene>
<accession>A0A834SK23</accession>
<sequence length="101" mass="11225">MNRVVAHICIYGKRGMRDEGVGECSNERIANENMGSRKNLGEEEKSGVEETMGLTRSDELKSDGENLQYLIKSKNERPNDQIVKKAAMKNVDLEAGLPPTT</sequence>
<reference evidence="1" key="1">
    <citation type="submission" date="2020-09" db="EMBL/GenBank/DDBJ databases">
        <title>Genome-Enabled Discovery of Anthraquinone Biosynthesis in Senna tora.</title>
        <authorList>
            <person name="Kang S.-H."/>
            <person name="Pandey R.P."/>
            <person name="Lee C.-M."/>
            <person name="Sim J.-S."/>
            <person name="Jeong J.-T."/>
            <person name="Choi B.-S."/>
            <person name="Jung M."/>
            <person name="Ginzburg D."/>
            <person name="Zhao K."/>
            <person name="Won S.Y."/>
            <person name="Oh T.-J."/>
            <person name="Yu Y."/>
            <person name="Kim N.-H."/>
            <person name="Lee O.R."/>
            <person name="Lee T.-H."/>
            <person name="Bashyal P."/>
            <person name="Kim T.-S."/>
            <person name="Lee W.-H."/>
            <person name="Kawkins C."/>
            <person name="Kim C.-K."/>
            <person name="Kim J.S."/>
            <person name="Ahn B.O."/>
            <person name="Rhee S.Y."/>
            <person name="Sohng J.K."/>
        </authorList>
    </citation>
    <scope>NUCLEOTIDE SEQUENCE</scope>
    <source>
        <tissue evidence="1">Leaf</tissue>
    </source>
</reference>
<comment type="caution">
    <text evidence="1">The sequence shown here is derived from an EMBL/GenBank/DDBJ whole genome shotgun (WGS) entry which is preliminary data.</text>
</comment>
<evidence type="ECO:0000313" key="2">
    <source>
        <dbReference type="Proteomes" id="UP000634136"/>
    </source>
</evidence>
<dbReference type="Proteomes" id="UP000634136">
    <property type="component" value="Unassembled WGS sequence"/>
</dbReference>
<proteinExistence type="predicted"/>
<protein>
    <submittedName>
        <fullName evidence="1">Uncharacterized protein</fullName>
    </submittedName>
</protein>
<dbReference type="EMBL" id="JAAIUW010000013">
    <property type="protein sequence ID" value="KAF7804836.1"/>
    <property type="molecule type" value="Genomic_DNA"/>
</dbReference>
<evidence type="ECO:0000313" key="1">
    <source>
        <dbReference type="EMBL" id="KAF7804836.1"/>
    </source>
</evidence>